<dbReference type="Proteomes" id="UP000054324">
    <property type="component" value="Unassembled WGS sequence"/>
</dbReference>
<keyword evidence="2" id="KW-1185">Reference proteome</keyword>
<organism evidence="1 2">
    <name type="scientific">Opisthorchis viverrini</name>
    <name type="common">Southeast Asian liver fluke</name>
    <dbReference type="NCBI Taxonomy" id="6198"/>
    <lineage>
        <taxon>Eukaryota</taxon>
        <taxon>Metazoa</taxon>
        <taxon>Spiralia</taxon>
        <taxon>Lophotrochozoa</taxon>
        <taxon>Platyhelminthes</taxon>
        <taxon>Trematoda</taxon>
        <taxon>Digenea</taxon>
        <taxon>Opisthorchiida</taxon>
        <taxon>Opisthorchiata</taxon>
        <taxon>Opisthorchiidae</taxon>
        <taxon>Opisthorchis</taxon>
    </lineage>
</organism>
<evidence type="ECO:0000313" key="1">
    <source>
        <dbReference type="EMBL" id="KER20222.1"/>
    </source>
</evidence>
<dbReference type="GeneID" id="20325344"/>
<name>A0A074Z3Z6_OPIVI</name>
<dbReference type="EMBL" id="KL597077">
    <property type="protein sequence ID" value="KER20222.1"/>
    <property type="molecule type" value="Genomic_DNA"/>
</dbReference>
<proteinExistence type="predicted"/>
<dbReference type="RefSeq" id="XP_009176029.1">
    <property type="nucleotide sequence ID" value="XM_009177765.1"/>
</dbReference>
<protein>
    <submittedName>
        <fullName evidence="1">Uncharacterized protein</fullName>
    </submittedName>
</protein>
<accession>A0A074Z3Z6</accession>
<sequence>MKVYGKLSPEFTTSSGVREGYPLSPFLPTHPPHAFSAPSLIPSVVWAHQLGLTTPSVLRWFRQQHLRASLDTRSIQLLLLFTIWSEQDNILLLLSQWTRLTLKCTGYQKREFTMQPVSELMALSISTRFRLRPSSEFEAVAAGCARVGPKSLEPGNNREGITRPKSRPFSIHRLLTLQPTVALTLRRKIIKS</sequence>
<dbReference type="AlphaFoldDB" id="A0A074Z3Z6"/>
<dbReference type="CTD" id="20325344"/>
<dbReference type="KEGG" id="ovi:T265_11176"/>
<evidence type="ECO:0000313" key="2">
    <source>
        <dbReference type="Proteomes" id="UP000054324"/>
    </source>
</evidence>
<reference evidence="1 2" key="1">
    <citation type="submission" date="2013-11" db="EMBL/GenBank/DDBJ databases">
        <title>Opisthorchis viverrini - life in the bile duct.</title>
        <authorList>
            <person name="Young N.D."/>
            <person name="Nagarajan N."/>
            <person name="Lin S.J."/>
            <person name="Korhonen P.K."/>
            <person name="Jex A.R."/>
            <person name="Hall R.S."/>
            <person name="Safavi-Hemami H."/>
            <person name="Kaewkong W."/>
            <person name="Bertrand D."/>
            <person name="Gao S."/>
            <person name="Seet Q."/>
            <person name="Wongkham S."/>
            <person name="Teh B.T."/>
            <person name="Wongkham C."/>
            <person name="Intapan P.M."/>
            <person name="Maleewong W."/>
            <person name="Yang X."/>
            <person name="Hu M."/>
            <person name="Wang Z."/>
            <person name="Hofmann A."/>
            <person name="Sternberg P.W."/>
            <person name="Tan P."/>
            <person name="Wang J."/>
            <person name="Gasser R.B."/>
        </authorList>
    </citation>
    <scope>NUCLEOTIDE SEQUENCE [LARGE SCALE GENOMIC DNA]</scope>
</reference>
<gene>
    <name evidence="1" type="ORF">T265_11176</name>
</gene>